<keyword evidence="3" id="KW-1185">Reference proteome</keyword>
<dbReference type="RefSeq" id="XP_033395691.1">
    <property type="nucleotide sequence ID" value="XM_033538300.1"/>
</dbReference>
<proteinExistence type="predicted"/>
<dbReference type="InterPro" id="IPR011333">
    <property type="entry name" value="SKP1/BTB/POZ_sf"/>
</dbReference>
<dbReference type="Gene3D" id="3.30.710.10">
    <property type="entry name" value="Potassium Channel Kv1.1, Chain A"/>
    <property type="match status" value="1"/>
</dbReference>
<dbReference type="SMART" id="SM00225">
    <property type="entry name" value="BTB"/>
    <property type="match status" value="1"/>
</dbReference>
<reference evidence="2" key="1">
    <citation type="journal article" date="2020" name="Stud. Mycol.">
        <title>101 Dothideomycetes genomes: a test case for predicting lifestyles and emergence of pathogens.</title>
        <authorList>
            <person name="Haridas S."/>
            <person name="Albert R."/>
            <person name="Binder M."/>
            <person name="Bloem J."/>
            <person name="Labutti K."/>
            <person name="Salamov A."/>
            <person name="Andreopoulos B."/>
            <person name="Baker S."/>
            <person name="Barry K."/>
            <person name="Bills G."/>
            <person name="Bluhm B."/>
            <person name="Cannon C."/>
            <person name="Castanera R."/>
            <person name="Culley D."/>
            <person name="Daum C."/>
            <person name="Ezra D."/>
            <person name="Gonzalez J."/>
            <person name="Henrissat B."/>
            <person name="Kuo A."/>
            <person name="Liang C."/>
            <person name="Lipzen A."/>
            <person name="Lutzoni F."/>
            <person name="Magnuson J."/>
            <person name="Mondo S."/>
            <person name="Nolan M."/>
            <person name="Ohm R."/>
            <person name="Pangilinan J."/>
            <person name="Park H.-J."/>
            <person name="Ramirez L."/>
            <person name="Alfaro M."/>
            <person name="Sun H."/>
            <person name="Tritt A."/>
            <person name="Yoshinaga Y."/>
            <person name="Zwiers L.-H."/>
            <person name="Turgeon B."/>
            <person name="Goodwin S."/>
            <person name="Spatafora J."/>
            <person name="Crous P."/>
            <person name="Grigoriev I."/>
        </authorList>
    </citation>
    <scope>NUCLEOTIDE SEQUENCE</scope>
    <source>
        <strain evidence="2">CBS 121167</strain>
    </source>
</reference>
<evidence type="ECO:0000313" key="3">
    <source>
        <dbReference type="Proteomes" id="UP000799438"/>
    </source>
</evidence>
<dbReference type="GeneID" id="54295796"/>
<organism evidence="2 3">
    <name type="scientific">Aplosporella prunicola CBS 121167</name>
    <dbReference type="NCBI Taxonomy" id="1176127"/>
    <lineage>
        <taxon>Eukaryota</taxon>
        <taxon>Fungi</taxon>
        <taxon>Dikarya</taxon>
        <taxon>Ascomycota</taxon>
        <taxon>Pezizomycotina</taxon>
        <taxon>Dothideomycetes</taxon>
        <taxon>Dothideomycetes incertae sedis</taxon>
        <taxon>Botryosphaeriales</taxon>
        <taxon>Aplosporellaceae</taxon>
        <taxon>Aplosporella</taxon>
    </lineage>
</organism>
<evidence type="ECO:0000259" key="1">
    <source>
        <dbReference type="PROSITE" id="PS50097"/>
    </source>
</evidence>
<feature type="non-terminal residue" evidence="2">
    <location>
        <position position="214"/>
    </location>
</feature>
<feature type="domain" description="BTB" evidence="1">
    <location>
        <begin position="70"/>
        <end position="137"/>
    </location>
</feature>
<dbReference type="PROSITE" id="PS50097">
    <property type="entry name" value="BTB"/>
    <property type="match status" value="1"/>
</dbReference>
<dbReference type="EMBL" id="ML995491">
    <property type="protein sequence ID" value="KAF2139978.1"/>
    <property type="molecule type" value="Genomic_DNA"/>
</dbReference>
<dbReference type="CDD" id="cd18186">
    <property type="entry name" value="BTB_POZ_ZBTB_KLHL-like"/>
    <property type="match status" value="1"/>
</dbReference>
<dbReference type="OrthoDB" id="194443at2759"/>
<gene>
    <name evidence="2" type="ORF">K452DRAFT_253689</name>
</gene>
<dbReference type="AlphaFoldDB" id="A0A6A6B8T2"/>
<protein>
    <recommendedName>
        <fullName evidence="1">BTB domain-containing protein</fullName>
    </recommendedName>
</protein>
<dbReference type="PANTHER" id="PTHR47843:SF2">
    <property type="entry name" value="BTB DOMAIN-CONTAINING PROTEIN"/>
    <property type="match status" value="1"/>
</dbReference>
<dbReference type="SUPFAM" id="SSF54695">
    <property type="entry name" value="POZ domain"/>
    <property type="match status" value="1"/>
</dbReference>
<dbReference type="Proteomes" id="UP000799438">
    <property type="component" value="Unassembled WGS sequence"/>
</dbReference>
<accession>A0A6A6B8T2</accession>
<dbReference type="Pfam" id="PF00651">
    <property type="entry name" value="BTB"/>
    <property type="match status" value="1"/>
</dbReference>
<dbReference type="InterPro" id="IPR000210">
    <property type="entry name" value="BTB/POZ_dom"/>
</dbReference>
<name>A0A6A6B8T2_9PEZI</name>
<evidence type="ECO:0000313" key="2">
    <source>
        <dbReference type="EMBL" id="KAF2139978.1"/>
    </source>
</evidence>
<sequence length="214" mass="23887">MSPIPPSPSPPVLLPSFLTLDPACPPTFRPRQEKAKMAPTVKRVYRCLSNCPHAQALNASPPFNNYGPIVLLIVGESRQEFPVHRGLICHHSTFFRAAYEGGFLESTTGICHLPDEDPVIVEAFLNWLYTRRVSTLSVKEYNNSTKLLEEYTHLFALCIFADVRGVAALQNAATDALFELAAYTWQFPFAAVGFVYESTAPRSVIRRFVVDLVL</sequence>
<dbReference type="PANTHER" id="PTHR47843">
    <property type="entry name" value="BTB DOMAIN-CONTAINING PROTEIN-RELATED"/>
    <property type="match status" value="1"/>
</dbReference>